<dbReference type="EMBL" id="KZ451998">
    <property type="protein sequence ID" value="PKA53448.1"/>
    <property type="molecule type" value="Genomic_DNA"/>
</dbReference>
<dbReference type="AlphaFoldDB" id="A0A2I0AD19"/>
<organism evidence="6 7">
    <name type="scientific">Apostasia shenzhenica</name>
    <dbReference type="NCBI Taxonomy" id="1088818"/>
    <lineage>
        <taxon>Eukaryota</taxon>
        <taxon>Viridiplantae</taxon>
        <taxon>Streptophyta</taxon>
        <taxon>Embryophyta</taxon>
        <taxon>Tracheophyta</taxon>
        <taxon>Spermatophyta</taxon>
        <taxon>Magnoliopsida</taxon>
        <taxon>Liliopsida</taxon>
        <taxon>Asparagales</taxon>
        <taxon>Orchidaceae</taxon>
        <taxon>Apostasioideae</taxon>
        <taxon>Apostasia</taxon>
    </lineage>
</organism>
<accession>A0A2I0AD19</accession>
<gene>
    <name evidence="6" type="ORF">AXF42_Ash012390</name>
</gene>
<evidence type="ECO:0000259" key="5">
    <source>
        <dbReference type="PROSITE" id="PS50089"/>
    </source>
</evidence>
<dbReference type="SUPFAM" id="SSF57850">
    <property type="entry name" value="RING/U-box"/>
    <property type="match status" value="1"/>
</dbReference>
<evidence type="ECO:0000256" key="3">
    <source>
        <dbReference type="ARBA" id="ARBA00022833"/>
    </source>
</evidence>
<dbReference type="InterPro" id="IPR017907">
    <property type="entry name" value="Znf_RING_CS"/>
</dbReference>
<dbReference type="InterPro" id="IPR027370">
    <property type="entry name" value="Znf-RING_euk"/>
</dbReference>
<dbReference type="InterPro" id="IPR001841">
    <property type="entry name" value="Znf_RING"/>
</dbReference>
<dbReference type="STRING" id="1088818.A0A2I0AD19"/>
<dbReference type="OrthoDB" id="21204at2759"/>
<reference evidence="6 7" key="1">
    <citation type="journal article" date="2017" name="Nature">
        <title>The Apostasia genome and the evolution of orchids.</title>
        <authorList>
            <person name="Zhang G.Q."/>
            <person name="Liu K.W."/>
            <person name="Li Z."/>
            <person name="Lohaus R."/>
            <person name="Hsiao Y.Y."/>
            <person name="Niu S.C."/>
            <person name="Wang J.Y."/>
            <person name="Lin Y.C."/>
            <person name="Xu Q."/>
            <person name="Chen L.J."/>
            <person name="Yoshida K."/>
            <person name="Fujiwara S."/>
            <person name="Wang Z.W."/>
            <person name="Zhang Y.Q."/>
            <person name="Mitsuda N."/>
            <person name="Wang M."/>
            <person name="Liu G.H."/>
            <person name="Pecoraro L."/>
            <person name="Huang H.X."/>
            <person name="Xiao X.J."/>
            <person name="Lin M."/>
            <person name="Wu X.Y."/>
            <person name="Wu W.L."/>
            <person name="Chen Y.Y."/>
            <person name="Chang S.B."/>
            <person name="Sakamoto S."/>
            <person name="Ohme-Takagi M."/>
            <person name="Yagi M."/>
            <person name="Zeng S.J."/>
            <person name="Shen C.Y."/>
            <person name="Yeh C.M."/>
            <person name="Luo Y.B."/>
            <person name="Tsai W.C."/>
            <person name="Van de Peer Y."/>
            <person name="Liu Z.J."/>
        </authorList>
    </citation>
    <scope>NUCLEOTIDE SEQUENCE [LARGE SCALE GENOMIC DNA]</scope>
    <source>
        <strain evidence="7">cv. Shenzhen</strain>
        <tissue evidence="6">Stem</tissue>
    </source>
</reference>
<evidence type="ECO:0000256" key="2">
    <source>
        <dbReference type="ARBA" id="ARBA00022771"/>
    </source>
</evidence>
<evidence type="ECO:0000256" key="4">
    <source>
        <dbReference type="PROSITE-ProRule" id="PRU00175"/>
    </source>
</evidence>
<dbReference type="Pfam" id="PF13445">
    <property type="entry name" value="zf-RING_UBOX"/>
    <property type="match status" value="1"/>
</dbReference>
<dbReference type="PROSITE" id="PS50089">
    <property type="entry name" value="ZF_RING_2"/>
    <property type="match status" value="1"/>
</dbReference>
<sequence length="244" mass="28666">MEFSGRNDSETCPICLEPLLREAYLDRCFHAFCYQCIAQWSKFVKDKQSQSQSSSKCKFSIKCPLCKTENFSIVYNFDGVSFHRHYVNDNHHDSFFSSNHGLRAQCYRSEAGNLFNIQQYWKYHRYRQKNNWLQNWLRREIQTLTLEEDVDIIVHHIQGVLEAIFTRKGDSKQVTPEPRREEFRALLSDAAMPFLHGRTARFVDELELFLASGLNIEAYDRVYMHHLGISPPTEEARDPDPASD</sequence>
<dbReference type="GO" id="GO:0008270">
    <property type="term" value="F:zinc ion binding"/>
    <property type="evidence" value="ECO:0007669"/>
    <property type="project" value="UniProtKB-KW"/>
</dbReference>
<name>A0A2I0AD19_9ASPA</name>
<evidence type="ECO:0000313" key="7">
    <source>
        <dbReference type="Proteomes" id="UP000236161"/>
    </source>
</evidence>
<dbReference type="PROSITE" id="PS00518">
    <property type="entry name" value="ZF_RING_1"/>
    <property type="match status" value="1"/>
</dbReference>
<keyword evidence="7" id="KW-1185">Reference proteome</keyword>
<dbReference type="PANTHER" id="PTHR47692:SF2">
    <property type="entry name" value="ZINC FINGER RING-TYPE DOMAIN CONTAINING PROTEIN"/>
    <property type="match status" value="1"/>
</dbReference>
<dbReference type="Proteomes" id="UP000236161">
    <property type="component" value="Unassembled WGS sequence"/>
</dbReference>
<keyword evidence="3" id="KW-0862">Zinc</keyword>
<keyword evidence="1" id="KW-0479">Metal-binding</keyword>
<dbReference type="InterPro" id="IPR013083">
    <property type="entry name" value="Znf_RING/FYVE/PHD"/>
</dbReference>
<feature type="domain" description="RING-type" evidence="5">
    <location>
        <begin position="12"/>
        <end position="67"/>
    </location>
</feature>
<evidence type="ECO:0000313" key="6">
    <source>
        <dbReference type="EMBL" id="PKA53448.1"/>
    </source>
</evidence>
<dbReference type="SMART" id="SM00184">
    <property type="entry name" value="RING"/>
    <property type="match status" value="1"/>
</dbReference>
<dbReference type="PANTHER" id="PTHR47692">
    <property type="entry name" value="RING/U-BOX SUPERFAMILY PROTEIN"/>
    <property type="match status" value="1"/>
</dbReference>
<dbReference type="Gene3D" id="3.30.40.10">
    <property type="entry name" value="Zinc/RING finger domain, C3HC4 (zinc finger)"/>
    <property type="match status" value="1"/>
</dbReference>
<keyword evidence="2 4" id="KW-0863">Zinc-finger</keyword>
<proteinExistence type="predicted"/>
<evidence type="ECO:0000256" key="1">
    <source>
        <dbReference type="ARBA" id="ARBA00022723"/>
    </source>
</evidence>
<protein>
    <recommendedName>
        <fullName evidence="5">RING-type domain-containing protein</fullName>
    </recommendedName>
</protein>